<comment type="caution">
    <text evidence="3">The sequence shown here is derived from an EMBL/GenBank/DDBJ whole genome shotgun (WGS) entry which is preliminary data.</text>
</comment>
<accession>A0A5M4FJF3</accession>
<gene>
    <name evidence="3" type="ORF">ESP70_003765</name>
</gene>
<dbReference type="RefSeq" id="WP_149687995.1">
    <property type="nucleotide sequence ID" value="NZ_SDPQ02000001.1"/>
</dbReference>
<proteinExistence type="predicted"/>
<feature type="transmembrane region" description="Helical" evidence="2">
    <location>
        <begin position="33"/>
        <end position="55"/>
    </location>
</feature>
<keyword evidence="2" id="KW-0812">Transmembrane</keyword>
<sequence length="308" mass="32472">MTSSGQGSTESSANDSTWKASAESKSQAKKLRLYAVGLWALGIAIEIGAIFGLLLNKSILTEKASVNAKGELITDNAFPTWAFALLIALLVLDGIAVVVGSMLWKKANKLDPASEKEPFRFFIQNQLGAFIPIIAFLPIIVLIFLNKDMGKTQKGVAGAVGIVVALVAVVMGIDFNPASVEKYTAEKQAVIQLLGEDKVYWAGGGEVYHVCGTVSDLSDSTVESGTTADAVAANKPRLTLKLGSELRKCGRAVPNNLDAIVAAIRDVQQGKATEQVLPSPDWTGVENAPTGGDLDSLKDALDEVKDAA</sequence>
<dbReference type="OrthoDB" id="7544025at2"/>
<keyword evidence="2" id="KW-0472">Membrane</keyword>
<keyword evidence="4" id="KW-1185">Reference proteome</keyword>
<reference evidence="3" key="1">
    <citation type="submission" date="2019-09" db="EMBL/GenBank/DDBJ databases">
        <authorList>
            <person name="Li J."/>
        </authorList>
    </citation>
    <scope>NUCLEOTIDE SEQUENCE [LARGE SCALE GENOMIC DNA]</scope>
    <source>
        <strain evidence="3">JCM 14732</strain>
    </source>
</reference>
<evidence type="ECO:0000256" key="1">
    <source>
        <dbReference type="SAM" id="MobiDB-lite"/>
    </source>
</evidence>
<organism evidence="3 4">
    <name type="scientific">Aeromicrobium ginsengisoli</name>
    <dbReference type="NCBI Taxonomy" id="363867"/>
    <lineage>
        <taxon>Bacteria</taxon>
        <taxon>Bacillati</taxon>
        <taxon>Actinomycetota</taxon>
        <taxon>Actinomycetes</taxon>
        <taxon>Propionibacteriales</taxon>
        <taxon>Nocardioidaceae</taxon>
        <taxon>Aeromicrobium</taxon>
    </lineage>
</organism>
<evidence type="ECO:0000313" key="3">
    <source>
        <dbReference type="EMBL" id="KAA1399883.1"/>
    </source>
</evidence>
<feature type="transmembrane region" description="Helical" evidence="2">
    <location>
        <begin position="81"/>
        <end position="104"/>
    </location>
</feature>
<name>A0A5M4FJF3_9ACTN</name>
<feature type="region of interest" description="Disordered" evidence="1">
    <location>
        <begin position="272"/>
        <end position="296"/>
    </location>
</feature>
<keyword evidence="2" id="KW-1133">Transmembrane helix</keyword>
<protein>
    <submittedName>
        <fullName evidence="3">Uncharacterized protein</fullName>
    </submittedName>
</protein>
<dbReference type="AlphaFoldDB" id="A0A5M4FJF3"/>
<evidence type="ECO:0000256" key="2">
    <source>
        <dbReference type="SAM" id="Phobius"/>
    </source>
</evidence>
<dbReference type="Proteomes" id="UP000380867">
    <property type="component" value="Unassembled WGS sequence"/>
</dbReference>
<feature type="transmembrane region" description="Helical" evidence="2">
    <location>
        <begin position="125"/>
        <end position="144"/>
    </location>
</feature>
<dbReference type="EMBL" id="SDPQ02000001">
    <property type="protein sequence ID" value="KAA1399883.1"/>
    <property type="molecule type" value="Genomic_DNA"/>
</dbReference>
<evidence type="ECO:0000313" key="4">
    <source>
        <dbReference type="Proteomes" id="UP000380867"/>
    </source>
</evidence>
<feature type="transmembrane region" description="Helical" evidence="2">
    <location>
        <begin position="156"/>
        <end position="173"/>
    </location>
</feature>